<reference evidence="3" key="1">
    <citation type="submission" date="2021-05" db="EMBL/GenBank/DDBJ databases">
        <title>The genome of the haptophyte Pavlova lutheri (Diacronema luteri, Pavlovales) - a model for lipid biosynthesis in eukaryotic algae.</title>
        <authorList>
            <person name="Hulatt C.J."/>
            <person name="Posewitz M.C."/>
        </authorList>
    </citation>
    <scope>NUCLEOTIDE SEQUENCE</scope>
    <source>
        <strain evidence="3">NIVA-4/92</strain>
    </source>
</reference>
<protein>
    <recommendedName>
        <fullName evidence="5">Nucleotide-diphospho-sugar transferase domain-containing protein</fullName>
    </recommendedName>
</protein>
<evidence type="ECO:0000256" key="1">
    <source>
        <dbReference type="SAM" id="MobiDB-lite"/>
    </source>
</evidence>
<name>A0A8J5XSF0_DIALT</name>
<keyword evidence="4" id="KW-1185">Reference proteome</keyword>
<evidence type="ECO:0000313" key="3">
    <source>
        <dbReference type="EMBL" id="KAG8467567.1"/>
    </source>
</evidence>
<dbReference type="Proteomes" id="UP000751190">
    <property type="component" value="Unassembled WGS sequence"/>
</dbReference>
<comment type="caution">
    <text evidence="3">The sequence shown here is derived from an EMBL/GenBank/DDBJ whole genome shotgun (WGS) entry which is preliminary data.</text>
</comment>
<evidence type="ECO:0000256" key="2">
    <source>
        <dbReference type="SAM" id="SignalP"/>
    </source>
</evidence>
<dbReference type="EMBL" id="JAGTXO010000006">
    <property type="protein sequence ID" value="KAG8467567.1"/>
    <property type="molecule type" value="Genomic_DNA"/>
</dbReference>
<feature type="chain" id="PRO_5035258498" description="Nucleotide-diphospho-sugar transferase domain-containing protein" evidence="2">
    <location>
        <begin position="36"/>
        <end position="854"/>
    </location>
</feature>
<sequence length="854" mass="90711">MAPTGTGPRAAQLPSASSVPCLVAMPLALVLLLIAQSISSPADVRRVMPALPSFQRAPAERPLAPARAAGDGGDGSDDARTTRGPVRGSGELPPAPAASDGTVPTALGGQPAPRGARSERPRFGPGARGTECDGPLCSVGKLAPLKAEDLESPGELERAVRGRSYAGELVITYANEGGSAWVANLALSLRDVGIEHFLLIMMTKGGCDGLYASPSRLSCGWSSWDLDGCKSERDKTGATERMWFIRHYYLARIIELGGVNVMALDGDMTMNAVPYPMLHDPATLGPHNFILSLDNGASALMINNGFMYLRGCRAGGQVWRILTEILQRERDVCKNPHVYAPGGAYWRDTDAQGITAGSHRYVFVSAKDQKIYQDVLMSAFCGRHVIIRNEPTHVKILRWKDYVLHFTGGLTNDAMEACARFDAHFNGGPAGDQASGWSHWTHALRLPRRPAGGGIVGVDLRGLPADPANAAAAEGDGGGVETAAAPNSTFISSWHGTMEGEVAGWDGHWATSPPVVSHFVGGMDKVDAMQSLGWWRYETEVALASLPRRPDGSAVAVGAVGAQMQRHFRAGLPRVLALAGPGASAPWASYKVSVRAQAARRVWASTIASALGRIAVEPVTDCTSAWIVRLNNTGFGRSRRRSRYPREGLYAQYDERTGVGAFIGNCSRGFSPAPPHPAGVCCFPLFCRTIRARHGVDSLPGAHHKLLEAKLAEPGARRADVRWSTLQLPSSGIVAADAVVSALGGGERSAADVLVLNVDARFGWPRVGGLAPAARASLCADFGARCASFVPGAAGGTEPVPVWPADWAAALTAEPPGELEAESAVALFLKETKIDDMFAWRRRHWRELPKGEVV</sequence>
<dbReference type="AlphaFoldDB" id="A0A8J5XSF0"/>
<dbReference type="OrthoDB" id="498839at2759"/>
<gene>
    <name evidence="3" type="ORF">KFE25_000883</name>
</gene>
<keyword evidence="2" id="KW-0732">Signal</keyword>
<feature type="signal peptide" evidence="2">
    <location>
        <begin position="1"/>
        <end position="35"/>
    </location>
</feature>
<accession>A0A8J5XSF0</accession>
<proteinExistence type="predicted"/>
<evidence type="ECO:0000313" key="4">
    <source>
        <dbReference type="Proteomes" id="UP000751190"/>
    </source>
</evidence>
<feature type="region of interest" description="Disordered" evidence="1">
    <location>
        <begin position="56"/>
        <end position="131"/>
    </location>
</feature>
<feature type="compositionally biased region" description="Low complexity" evidence="1">
    <location>
        <begin position="56"/>
        <end position="69"/>
    </location>
</feature>
<organism evidence="3 4">
    <name type="scientific">Diacronema lutheri</name>
    <name type="common">Unicellular marine alga</name>
    <name type="synonym">Monochrysis lutheri</name>
    <dbReference type="NCBI Taxonomy" id="2081491"/>
    <lineage>
        <taxon>Eukaryota</taxon>
        <taxon>Haptista</taxon>
        <taxon>Haptophyta</taxon>
        <taxon>Pavlovophyceae</taxon>
        <taxon>Pavlovales</taxon>
        <taxon>Pavlovaceae</taxon>
        <taxon>Diacronema</taxon>
    </lineage>
</organism>
<evidence type="ECO:0008006" key="5">
    <source>
        <dbReference type="Google" id="ProtNLM"/>
    </source>
</evidence>